<dbReference type="Proteomes" id="UP000821866">
    <property type="component" value="Chromosome 11"/>
</dbReference>
<protein>
    <submittedName>
        <fullName evidence="2">Uncharacterized protein</fullName>
    </submittedName>
</protein>
<reference evidence="2" key="1">
    <citation type="journal article" date="2020" name="Cell">
        <title>Large-Scale Comparative Analyses of Tick Genomes Elucidate Their Genetic Diversity and Vector Capacities.</title>
        <authorList>
            <consortium name="Tick Genome and Microbiome Consortium (TIGMIC)"/>
            <person name="Jia N."/>
            <person name="Wang J."/>
            <person name="Shi W."/>
            <person name="Du L."/>
            <person name="Sun Y."/>
            <person name="Zhan W."/>
            <person name="Jiang J.F."/>
            <person name="Wang Q."/>
            <person name="Zhang B."/>
            <person name="Ji P."/>
            <person name="Bell-Sakyi L."/>
            <person name="Cui X.M."/>
            <person name="Yuan T.T."/>
            <person name="Jiang B.G."/>
            <person name="Yang W.F."/>
            <person name="Lam T.T."/>
            <person name="Chang Q.C."/>
            <person name="Ding S.J."/>
            <person name="Wang X.J."/>
            <person name="Zhu J.G."/>
            <person name="Ruan X.D."/>
            <person name="Zhao L."/>
            <person name="Wei J.T."/>
            <person name="Ye R.Z."/>
            <person name="Que T.C."/>
            <person name="Du C.H."/>
            <person name="Zhou Y.H."/>
            <person name="Cheng J.X."/>
            <person name="Dai P.F."/>
            <person name="Guo W.B."/>
            <person name="Han X.H."/>
            <person name="Huang E.J."/>
            <person name="Li L.F."/>
            <person name="Wei W."/>
            <person name="Gao Y.C."/>
            <person name="Liu J.Z."/>
            <person name="Shao H.Z."/>
            <person name="Wang X."/>
            <person name="Wang C.C."/>
            <person name="Yang T.C."/>
            <person name="Huo Q.B."/>
            <person name="Li W."/>
            <person name="Chen H.Y."/>
            <person name="Chen S.E."/>
            <person name="Zhou L.G."/>
            <person name="Ni X.B."/>
            <person name="Tian J.H."/>
            <person name="Sheng Y."/>
            <person name="Liu T."/>
            <person name="Pan Y.S."/>
            <person name="Xia L.Y."/>
            <person name="Li J."/>
            <person name="Zhao F."/>
            <person name="Cao W.C."/>
        </authorList>
    </citation>
    <scope>NUCLEOTIDE SEQUENCE</scope>
    <source>
        <strain evidence="2">Rmic-2018</strain>
    </source>
</reference>
<dbReference type="AlphaFoldDB" id="A0A9J6EJU6"/>
<accession>A0A9J6EJU6</accession>
<evidence type="ECO:0000313" key="3">
    <source>
        <dbReference type="Proteomes" id="UP000821866"/>
    </source>
</evidence>
<feature type="compositionally biased region" description="Basic residues" evidence="1">
    <location>
        <begin position="165"/>
        <end position="177"/>
    </location>
</feature>
<evidence type="ECO:0000313" key="2">
    <source>
        <dbReference type="EMBL" id="KAH8034650.1"/>
    </source>
</evidence>
<proteinExistence type="predicted"/>
<keyword evidence="3" id="KW-1185">Reference proteome</keyword>
<gene>
    <name evidence="2" type="ORF">HPB51_000117</name>
</gene>
<name>A0A9J6EJU6_RHIMP</name>
<dbReference type="EMBL" id="JABSTU010000003">
    <property type="protein sequence ID" value="KAH8034650.1"/>
    <property type="molecule type" value="Genomic_DNA"/>
</dbReference>
<feature type="compositionally biased region" description="Basic residues" evidence="1">
    <location>
        <begin position="200"/>
        <end position="210"/>
    </location>
</feature>
<evidence type="ECO:0000256" key="1">
    <source>
        <dbReference type="SAM" id="MobiDB-lite"/>
    </source>
</evidence>
<comment type="caution">
    <text evidence="2">The sequence shown here is derived from an EMBL/GenBank/DDBJ whole genome shotgun (WGS) entry which is preliminary data.</text>
</comment>
<organism evidence="2 3">
    <name type="scientific">Rhipicephalus microplus</name>
    <name type="common">Cattle tick</name>
    <name type="synonym">Boophilus microplus</name>
    <dbReference type="NCBI Taxonomy" id="6941"/>
    <lineage>
        <taxon>Eukaryota</taxon>
        <taxon>Metazoa</taxon>
        <taxon>Ecdysozoa</taxon>
        <taxon>Arthropoda</taxon>
        <taxon>Chelicerata</taxon>
        <taxon>Arachnida</taxon>
        <taxon>Acari</taxon>
        <taxon>Parasitiformes</taxon>
        <taxon>Ixodida</taxon>
        <taxon>Ixodoidea</taxon>
        <taxon>Ixodidae</taxon>
        <taxon>Rhipicephalinae</taxon>
        <taxon>Rhipicephalus</taxon>
        <taxon>Boophilus</taxon>
    </lineage>
</organism>
<sequence length="239" mass="27304">MERQKLIFSLTPGLNVHLSGFCSRLLICVNQWLLLRRPRCFLKSVHPPTLETRPRRRSRYAAVRLAGRDGRCLEVFSLQKTEKQPLTAEIRRSLFAVLSRIRCTSNNQKSPKNHRKSAEPMRRASAHRGPLAADPQGSSEEVDNVSAGERHDGAAWTEDGWHTVLTRRQKKNQKKNQKNASEAVECNASSSSPPKQGSQVKRRRRTRSRRPLPPLPKDDIKIILRPHKGLAVPPTLRRW</sequence>
<feature type="compositionally biased region" description="Polar residues" evidence="1">
    <location>
        <begin position="187"/>
        <end position="199"/>
    </location>
</feature>
<reference evidence="2" key="2">
    <citation type="submission" date="2021-09" db="EMBL/GenBank/DDBJ databases">
        <authorList>
            <person name="Jia N."/>
            <person name="Wang J."/>
            <person name="Shi W."/>
            <person name="Du L."/>
            <person name="Sun Y."/>
            <person name="Zhan W."/>
            <person name="Jiang J."/>
            <person name="Wang Q."/>
            <person name="Zhang B."/>
            <person name="Ji P."/>
            <person name="Sakyi L.B."/>
            <person name="Cui X."/>
            <person name="Yuan T."/>
            <person name="Jiang B."/>
            <person name="Yang W."/>
            <person name="Lam T.T.-Y."/>
            <person name="Chang Q."/>
            <person name="Ding S."/>
            <person name="Wang X."/>
            <person name="Zhu J."/>
            <person name="Ruan X."/>
            <person name="Zhao L."/>
            <person name="Wei J."/>
            <person name="Que T."/>
            <person name="Du C."/>
            <person name="Cheng J."/>
            <person name="Dai P."/>
            <person name="Han X."/>
            <person name="Huang E."/>
            <person name="Gao Y."/>
            <person name="Liu J."/>
            <person name="Shao H."/>
            <person name="Ye R."/>
            <person name="Li L."/>
            <person name="Wei W."/>
            <person name="Wang X."/>
            <person name="Wang C."/>
            <person name="Huo Q."/>
            <person name="Li W."/>
            <person name="Guo W."/>
            <person name="Chen H."/>
            <person name="Chen S."/>
            <person name="Zhou L."/>
            <person name="Zhou L."/>
            <person name="Ni X."/>
            <person name="Tian J."/>
            <person name="Zhou Y."/>
            <person name="Sheng Y."/>
            <person name="Liu T."/>
            <person name="Pan Y."/>
            <person name="Xia L."/>
            <person name="Li J."/>
            <person name="Zhao F."/>
            <person name="Cao W."/>
        </authorList>
    </citation>
    <scope>NUCLEOTIDE SEQUENCE</scope>
    <source>
        <strain evidence="2">Rmic-2018</strain>
        <tissue evidence="2">Larvae</tissue>
    </source>
</reference>
<feature type="region of interest" description="Disordered" evidence="1">
    <location>
        <begin position="105"/>
        <end position="221"/>
    </location>
</feature>